<evidence type="ECO:0000256" key="1">
    <source>
        <dbReference type="SAM" id="MobiDB-lite"/>
    </source>
</evidence>
<protein>
    <submittedName>
        <fullName evidence="2">Uncharacterized protein</fullName>
    </submittedName>
</protein>
<dbReference type="EMBL" id="KV426085">
    <property type="protein sequence ID" value="KZV88976.1"/>
    <property type="molecule type" value="Genomic_DNA"/>
</dbReference>
<keyword evidence="3" id="KW-1185">Reference proteome</keyword>
<dbReference type="Proteomes" id="UP000077266">
    <property type="component" value="Unassembled WGS sequence"/>
</dbReference>
<accession>A0A165FGX0</accession>
<feature type="region of interest" description="Disordered" evidence="1">
    <location>
        <begin position="1"/>
        <end position="24"/>
    </location>
</feature>
<gene>
    <name evidence="2" type="ORF">EXIGLDRAFT_696227</name>
</gene>
<dbReference type="InParanoid" id="A0A165FGX0"/>
<name>A0A165FGX0_EXIGL</name>
<organism evidence="2 3">
    <name type="scientific">Exidia glandulosa HHB12029</name>
    <dbReference type="NCBI Taxonomy" id="1314781"/>
    <lineage>
        <taxon>Eukaryota</taxon>
        <taxon>Fungi</taxon>
        <taxon>Dikarya</taxon>
        <taxon>Basidiomycota</taxon>
        <taxon>Agaricomycotina</taxon>
        <taxon>Agaricomycetes</taxon>
        <taxon>Auriculariales</taxon>
        <taxon>Exidiaceae</taxon>
        <taxon>Exidia</taxon>
    </lineage>
</organism>
<dbReference type="AlphaFoldDB" id="A0A165FGX0"/>
<evidence type="ECO:0000313" key="2">
    <source>
        <dbReference type="EMBL" id="KZV88976.1"/>
    </source>
</evidence>
<proteinExistence type="predicted"/>
<sequence>MSGYSQQGGSGGGGGGSGSGSGGSSGQGTGCQRCGNPFDSYVVTSPDGSVTYHACPPSVVRQYAQTQGAARASGMYCRTCQWVYAAFASYNTDHPSGHCSKGHPDYQGQRPLGTYYCPMCKNTYDNANLFLQEHSGGGCRGRRA</sequence>
<reference evidence="2 3" key="1">
    <citation type="journal article" date="2016" name="Mol. Biol. Evol.">
        <title>Comparative Genomics of Early-Diverging Mushroom-Forming Fungi Provides Insights into the Origins of Lignocellulose Decay Capabilities.</title>
        <authorList>
            <person name="Nagy L.G."/>
            <person name="Riley R."/>
            <person name="Tritt A."/>
            <person name="Adam C."/>
            <person name="Daum C."/>
            <person name="Floudas D."/>
            <person name="Sun H."/>
            <person name="Yadav J.S."/>
            <person name="Pangilinan J."/>
            <person name="Larsson K.H."/>
            <person name="Matsuura K."/>
            <person name="Barry K."/>
            <person name="Labutti K."/>
            <person name="Kuo R."/>
            <person name="Ohm R.A."/>
            <person name="Bhattacharya S.S."/>
            <person name="Shirouzu T."/>
            <person name="Yoshinaga Y."/>
            <person name="Martin F.M."/>
            <person name="Grigoriev I.V."/>
            <person name="Hibbett D.S."/>
        </authorList>
    </citation>
    <scope>NUCLEOTIDE SEQUENCE [LARGE SCALE GENOMIC DNA]</scope>
    <source>
        <strain evidence="2 3">HHB12029</strain>
    </source>
</reference>
<evidence type="ECO:0000313" key="3">
    <source>
        <dbReference type="Proteomes" id="UP000077266"/>
    </source>
</evidence>